<keyword evidence="2 3" id="KW-0378">Hydrolase</keyword>
<reference evidence="3 4" key="1">
    <citation type="submission" date="2024-06" db="EMBL/GenBank/DDBJ databases">
        <title>The Natural Products Discovery Center: Release of the First 8490 Sequenced Strains for Exploring Actinobacteria Biosynthetic Diversity.</title>
        <authorList>
            <person name="Kalkreuter E."/>
            <person name="Kautsar S.A."/>
            <person name="Yang D."/>
            <person name="Bader C.D."/>
            <person name="Teijaro C.N."/>
            <person name="Fluegel L."/>
            <person name="Davis C.M."/>
            <person name="Simpson J.R."/>
            <person name="Lauterbach L."/>
            <person name="Steele A.D."/>
            <person name="Gui C."/>
            <person name="Meng S."/>
            <person name="Li G."/>
            <person name="Viehrig K."/>
            <person name="Ye F."/>
            <person name="Su P."/>
            <person name="Kiefer A.F."/>
            <person name="Nichols A."/>
            <person name="Cepeda A.J."/>
            <person name="Yan W."/>
            <person name="Fan B."/>
            <person name="Jiang Y."/>
            <person name="Adhikari A."/>
            <person name="Zheng C.-J."/>
            <person name="Schuster L."/>
            <person name="Cowan T.M."/>
            <person name="Smanski M.J."/>
            <person name="Chevrette M.G."/>
            <person name="De Carvalho L.P.S."/>
            <person name="Shen B."/>
        </authorList>
    </citation>
    <scope>NUCLEOTIDE SEQUENCE [LARGE SCALE GENOMIC DNA]</scope>
    <source>
        <strain evidence="3 4">NPDC077434</strain>
    </source>
</reference>
<gene>
    <name evidence="3" type="ORF">AB0301_09130</name>
</gene>
<dbReference type="InterPro" id="IPR029069">
    <property type="entry name" value="HotDog_dom_sf"/>
</dbReference>
<dbReference type="PANTHER" id="PTHR31793:SF27">
    <property type="entry name" value="NOVEL THIOESTERASE SUPERFAMILY DOMAIN AND SAPOSIN A-TYPE DOMAIN CONTAINING PROTEIN (0610012H03RIK)"/>
    <property type="match status" value="1"/>
</dbReference>
<evidence type="ECO:0000256" key="1">
    <source>
        <dbReference type="ARBA" id="ARBA00005953"/>
    </source>
</evidence>
<comment type="similarity">
    <text evidence="1">Belongs to the 4-hydroxybenzoyl-CoA thioesterase family.</text>
</comment>
<protein>
    <submittedName>
        <fullName evidence="3">Thioesterase family protein</fullName>
        <ecNumber evidence="3">3.1.2.-</ecNumber>
    </submittedName>
</protein>
<evidence type="ECO:0000313" key="3">
    <source>
        <dbReference type="EMBL" id="MEW1975224.1"/>
    </source>
</evidence>
<dbReference type="CDD" id="cd00586">
    <property type="entry name" value="4HBT"/>
    <property type="match status" value="1"/>
</dbReference>
<dbReference type="PANTHER" id="PTHR31793">
    <property type="entry name" value="4-HYDROXYBENZOYL-COA THIOESTERASE FAMILY MEMBER"/>
    <property type="match status" value="1"/>
</dbReference>
<dbReference type="GO" id="GO:0016787">
    <property type="term" value="F:hydrolase activity"/>
    <property type="evidence" value="ECO:0007669"/>
    <property type="project" value="UniProtKB-KW"/>
</dbReference>
<dbReference type="Proteomes" id="UP001553715">
    <property type="component" value="Unassembled WGS sequence"/>
</dbReference>
<dbReference type="EMBL" id="JBFBMH010000010">
    <property type="protein sequence ID" value="MEW1975224.1"/>
    <property type="molecule type" value="Genomic_DNA"/>
</dbReference>
<name>A0ABV3LH44_9MICO</name>
<dbReference type="EC" id="3.1.2.-" evidence="3"/>
<dbReference type="RefSeq" id="WP_366232866.1">
    <property type="nucleotide sequence ID" value="NZ_JBFBMH010000010.1"/>
</dbReference>
<sequence>MYTTIIAPRVSETDAVGHVNNTIAPVWFEAGRAGLFAEFRPDHSLEDWPLIVKTYTIVFDHELVYGQDVTVECRVARIGRTSLALHESIVQGGRVCVTGEVLYVHVGADRRPSPFSAEIRERLSSQLEDAHV</sequence>
<dbReference type="SUPFAM" id="SSF54637">
    <property type="entry name" value="Thioesterase/thiol ester dehydrase-isomerase"/>
    <property type="match status" value="1"/>
</dbReference>
<organism evidence="3 4">
    <name type="scientific">Microbacterium profundi</name>
    <dbReference type="NCBI Taxonomy" id="450380"/>
    <lineage>
        <taxon>Bacteria</taxon>
        <taxon>Bacillati</taxon>
        <taxon>Actinomycetota</taxon>
        <taxon>Actinomycetes</taxon>
        <taxon>Micrococcales</taxon>
        <taxon>Microbacteriaceae</taxon>
        <taxon>Microbacterium</taxon>
    </lineage>
</organism>
<dbReference type="InterPro" id="IPR050563">
    <property type="entry name" value="4-hydroxybenzoyl-CoA_TE"/>
</dbReference>
<dbReference type="Pfam" id="PF13279">
    <property type="entry name" value="4HBT_2"/>
    <property type="match status" value="1"/>
</dbReference>
<evidence type="ECO:0000256" key="2">
    <source>
        <dbReference type="ARBA" id="ARBA00022801"/>
    </source>
</evidence>
<accession>A0ABV3LH44</accession>
<dbReference type="Gene3D" id="3.10.129.10">
    <property type="entry name" value="Hotdog Thioesterase"/>
    <property type="match status" value="1"/>
</dbReference>
<keyword evidence="4" id="KW-1185">Reference proteome</keyword>
<proteinExistence type="inferred from homology"/>
<evidence type="ECO:0000313" key="4">
    <source>
        <dbReference type="Proteomes" id="UP001553715"/>
    </source>
</evidence>
<comment type="caution">
    <text evidence="3">The sequence shown here is derived from an EMBL/GenBank/DDBJ whole genome shotgun (WGS) entry which is preliminary data.</text>
</comment>